<dbReference type="Proteomes" id="UP001597191">
    <property type="component" value="Unassembled WGS sequence"/>
</dbReference>
<feature type="domain" description="Lipopolysaccharide assembly protein A" evidence="8">
    <location>
        <begin position="24"/>
        <end position="84"/>
    </location>
</feature>
<reference evidence="10" key="1">
    <citation type="journal article" date="2019" name="Int. J. Syst. Evol. Microbiol.">
        <title>The Global Catalogue of Microorganisms (GCM) 10K type strain sequencing project: providing services to taxonomists for standard genome sequencing and annotation.</title>
        <authorList>
            <consortium name="The Broad Institute Genomics Platform"/>
            <consortium name="The Broad Institute Genome Sequencing Center for Infectious Disease"/>
            <person name="Wu L."/>
            <person name="Ma J."/>
        </authorList>
    </citation>
    <scope>NUCLEOTIDE SEQUENCE [LARGE SCALE GENOMIC DNA]</scope>
    <source>
        <strain evidence="10">CCM 8937</strain>
    </source>
</reference>
<keyword evidence="10" id="KW-1185">Reference proteome</keyword>
<evidence type="ECO:0000256" key="1">
    <source>
        <dbReference type="ARBA" id="ARBA00022475"/>
    </source>
</evidence>
<evidence type="ECO:0000256" key="5">
    <source>
        <dbReference type="SAM" id="Coils"/>
    </source>
</evidence>
<dbReference type="Pfam" id="PF06305">
    <property type="entry name" value="LapA_dom"/>
    <property type="match status" value="1"/>
</dbReference>
<comment type="caution">
    <text evidence="9">The sequence shown here is derived from an EMBL/GenBank/DDBJ whole genome shotgun (WGS) entry which is preliminary data.</text>
</comment>
<evidence type="ECO:0000256" key="2">
    <source>
        <dbReference type="ARBA" id="ARBA00022692"/>
    </source>
</evidence>
<evidence type="ECO:0000259" key="8">
    <source>
        <dbReference type="Pfam" id="PF06305"/>
    </source>
</evidence>
<dbReference type="PANTHER" id="PTHR41335">
    <property type="entry name" value="MEMBRANE PROTEIN-RELATED"/>
    <property type="match status" value="1"/>
</dbReference>
<feature type="transmembrane region" description="Helical" evidence="7">
    <location>
        <begin position="39"/>
        <end position="59"/>
    </location>
</feature>
<keyword evidence="5" id="KW-0175">Coiled coil</keyword>
<evidence type="ECO:0000313" key="9">
    <source>
        <dbReference type="EMBL" id="MFD1411586.1"/>
    </source>
</evidence>
<evidence type="ECO:0000256" key="3">
    <source>
        <dbReference type="ARBA" id="ARBA00022989"/>
    </source>
</evidence>
<protein>
    <submittedName>
        <fullName evidence="9">Lipopolysaccharide assembly protein LapA domain-containing protein</fullName>
    </submittedName>
</protein>
<gene>
    <name evidence="9" type="ORF">ACFQ4R_08325</name>
</gene>
<feature type="region of interest" description="Disordered" evidence="6">
    <location>
        <begin position="125"/>
        <end position="144"/>
    </location>
</feature>
<keyword evidence="4 7" id="KW-0472">Membrane</keyword>
<evidence type="ECO:0000256" key="7">
    <source>
        <dbReference type="SAM" id="Phobius"/>
    </source>
</evidence>
<accession>A0ABW4BMX6</accession>
<evidence type="ECO:0000313" key="10">
    <source>
        <dbReference type="Proteomes" id="UP001597191"/>
    </source>
</evidence>
<dbReference type="RefSeq" id="WP_125650621.1">
    <property type="nucleotide sequence ID" value="NZ_JBHTOH010000082.1"/>
</dbReference>
<proteinExistence type="predicted"/>
<dbReference type="InterPro" id="IPR010445">
    <property type="entry name" value="LapA_dom"/>
</dbReference>
<sequence>MKKQTRFILVLVLALVVVIFALLNVAPTIISFGFTKVKLPLIVVLLLTLILGALIALLLSTSSSFSAKKQKKASEQELNALKQNQQAAIDEAVSAAQESAAAQLVAKDTEISELKAKLTAATATKPVTTTSGDKPKHSSTSEQN</sequence>
<feature type="transmembrane region" description="Helical" evidence="7">
    <location>
        <begin position="7"/>
        <end position="33"/>
    </location>
</feature>
<dbReference type="PANTHER" id="PTHR41335:SF1">
    <property type="entry name" value="MEMBRANE PROTEIN"/>
    <property type="match status" value="1"/>
</dbReference>
<organism evidence="9 10">
    <name type="scientific">Lapidilactobacillus gannanensis</name>
    <dbReference type="NCBI Taxonomy" id="2486002"/>
    <lineage>
        <taxon>Bacteria</taxon>
        <taxon>Bacillati</taxon>
        <taxon>Bacillota</taxon>
        <taxon>Bacilli</taxon>
        <taxon>Lactobacillales</taxon>
        <taxon>Lactobacillaceae</taxon>
        <taxon>Lapidilactobacillus</taxon>
    </lineage>
</organism>
<evidence type="ECO:0000256" key="6">
    <source>
        <dbReference type="SAM" id="MobiDB-lite"/>
    </source>
</evidence>
<keyword evidence="1" id="KW-1003">Cell membrane</keyword>
<evidence type="ECO:0000256" key="4">
    <source>
        <dbReference type="ARBA" id="ARBA00023136"/>
    </source>
</evidence>
<dbReference type="EMBL" id="JBHTOH010000082">
    <property type="protein sequence ID" value="MFD1411586.1"/>
    <property type="molecule type" value="Genomic_DNA"/>
</dbReference>
<feature type="coiled-coil region" evidence="5">
    <location>
        <begin position="64"/>
        <end position="98"/>
    </location>
</feature>
<name>A0ABW4BMX6_9LACO</name>
<keyword evidence="3 7" id="KW-1133">Transmembrane helix</keyword>
<keyword evidence="2 7" id="KW-0812">Transmembrane</keyword>